<dbReference type="OrthoDB" id="1898560at2759"/>
<dbReference type="SUPFAM" id="SSF48452">
    <property type="entry name" value="TPR-like"/>
    <property type="match status" value="1"/>
</dbReference>
<dbReference type="SUPFAM" id="SSF49764">
    <property type="entry name" value="HSP20-like chaperones"/>
    <property type="match status" value="1"/>
</dbReference>
<dbReference type="Proteomes" id="UP000014760">
    <property type="component" value="Unassembled WGS sequence"/>
</dbReference>
<evidence type="ECO:0000259" key="2">
    <source>
        <dbReference type="PROSITE" id="PS51048"/>
    </source>
</evidence>
<feature type="domain" description="SGS" evidence="2">
    <location>
        <begin position="187"/>
        <end position="278"/>
    </location>
</feature>
<dbReference type="Pfam" id="PF04969">
    <property type="entry name" value="CS"/>
    <property type="match status" value="1"/>
</dbReference>
<dbReference type="STRING" id="283909.R7UEI7"/>
<dbReference type="EMBL" id="AMQN01008178">
    <property type="status" value="NOT_ANNOTATED_CDS"/>
    <property type="molecule type" value="Genomic_DNA"/>
</dbReference>
<dbReference type="OMA" id="WIKKCEE"/>
<dbReference type="EMBL" id="KB302363">
    <property type="protein sequence ID" value="ELU04389.1"/>
    <property type="molecule type" value="Genomic_DNA"/>
</dbReference>
<dbReference type="GO" id="GO:0051087">
    <property type="term" value="F:protein-folding chaperone binding"/>
    <property type="evidence" value="ECO:0007669"/>
    <property type="project" value="InterPro"/>
</dbReference>
<dbReference type="InterPro" id="IPR011990">
    <property type="entry name" value="TPR-like_helical_dom_sf"/>
</dbReference>
<evidence type="ECO:0000313" key="6">
    <source>
        <dbReference type="Proteomes" id="UP000014760"/>
    </source>
</evidence>
<sequence>ALQDAESAISLNSKHVKAHLRKGIALFHLERYSEARTAFAEGQNLDGKLVSFSIEKIIRNCYPSQRTSRISLAGHRSEFQYDWYQTEAFVIISIMIKGVQQEDLKVDITERNLRVEVLMASGSNYTLDLDLLHAIDPERSVSKIFSTKVEIKLKKCDGFRWEKLEGDPQLATVKHIPAAVLNADVHKYPTSSHVTKDWDKVVSDIKKDEKDEKLEGDAALNQLFQQIYCDGSEEVRKAMNKSFVQSGGTVLSTNWGEVGNKDIEMKPPDGMEYKKWTQ</sequence>
<gene>
    <name evidence="4" type="ORF">CAPTEDRAFT_114892</name>
</gene>
<dbReference type="FunCoup" id="R7UEI7">
    <property type="interactions" value="1727"/>
</dbReference>
<evidence type="ECO:0000259" key="3">
    <source>
        <dbReference type="PROSITE" id="PS51203"/>
    </source>
</evidence>
<accession>R7UEI7</accession>
<dbReference type="PROSITE" id="PS51203">
    <property type="entry name" value="CS"/>
    <property type="match status" value="1"/>
</dbReference>
<dbReference type="InterPro" id="IPR007052">
    <property type="entry name" value="CS_dom"/>
</dbReference>
<dbReference type="PROSITE" id="PS51048">
    <property type="entry name" value="SGS"/>
    <property type="match status" value="1"/>
</dbReference>
<name>R7UEI7_CAPTE</name>
<dbReference type="EnsemblMetazoa" id="CapteT114892">
    <property type="protein sequence ID" value="CapteP114892"/>
    <property type="gene ID" value="CapteG114892"/>
</dbReference>
<dbReference type="Pfam" id="PF05002">
    <property type="entry name" value="SGS"/>
    <property type="match status" value="1"/>
</dbReference>
<evidence type="ECO:0008006" key="7">
    <source>
        <dbReference type="Google" id="ProtNLM"/>
    </source>
</evidence>
<dbReference type="Gene3D" id="2.60.40.790">
    <property type="match status" value="1"/>
</dbReference>
<dbReference type="Gene3D" id="1.25.40.10">
    <property type="entry name" value="Tetratricopeptide repeat domain"/>
    <property type="match status" value="1"/>
</dbReference>
<evidence type="ECO:0000256" key="1">
    <source>
        <dbReference type="ARBA" id="ARBA00008509"/>
    </source>
</evidence>
<dbReference type="InterPro" id="IPR007699">
    <property type="entry name" value="SGS_dom"/>
</dbReference>
<organism evidence="4">
    <name type="scientific">Capitella teleta</name>
    <name type="common">Polychaete worm</name>
    <dbReference type="NCBI Taxonomy" id="283909"/>
    <lineage>
        <taxon>Eukaryota</taxon>
        <taxon>Metazoa</taxon>
        <taxon>Spiralia</taxon>
        <taxon>Lophotrochozoa</taxon>
        <taxon>Annelida</taxon>
        <taxon>Polychaeta</taxon>
        <taxon>Sedentaria</taxon>
        <taxon>Scolecida</taxon>
        <taxon>Capitellidae</taxon>
        <taxon>Capitella</taxon>
    </lineage>
</organism>
<dbReference type="FunFam" id="2.60.40.790:FF:000012">
    <property type="entry name" value="SGT1 homolog, MIS12 kinetochore complex assembly cochaperone"/>
    <property type="match status" value="1"/>
</dbReference>
<comment type="similarity">
    <text evidence="1">Belongs to the SGT1 family.</text>
</comment>
<feature type="domain" description="CS" evidence="3">
    <location>
        <begin position="76"/>
        <end position="165"/>
    </location>
</feature>
<reference evidence="5" key="3">
    <citation type="submission" date="2015-06" db="UniProtKB">
        <authorList>
            <consortium name="EnsemblMetazoa"/>
        </authorList>
    </citation>
    <scope>IDENTIFICATION</scope>
</reference>
<keyword evidence="6" id="KW-1185">Reference proteome</keyword>
<evidence type="ECO:0000313" key="4">
    <source>
        <dbReference type="EMBL" id="ELU04389.1"/>
    </source>
</evidence>
<dbReference type="GO" id="GO:0005737">
    <property type="term" value="C:cytoplasm"/>
    <property type="evidence" value="ECO:0007669"/>
    <property type="project" value="UniProtKB-ARBA"/>
</dbReference>
<proteinExistence type="inferred from homology"/>
<feature type="non-terminal residue" evidence="4">
    <location>
        <position position="1"/>
    </location>
</feature>
<dbReference type="AlphaFoldDB" id="R7UEI7"/>
<reference evidence="4 6" key="2">
    <citation type="journal article" date="2013" name="Nature">
        <title>Insights into bilaterian evolution from three spiralian genomes.</title>
        <authorList>
            <person name="Simakov O."/>
            <person name="Marletaz F."/>
            <person name="Cho S.J."/>
            <person name="Edsinger-Gonzales E."/>
            <person name="Havlak P."/>
            <person name="Hellsten U."/>
            <person name="Kuo D.H."/>
            <person name="Larsson T."/>
            <person name="Lv J."/>
            <person name="Arendt D."/>
            <person name="Savage R."/>
            <person name="Osoegawa K."/>
            <person name="de Jong P."/>
            <person name="Grimwood J."/>
            <person name="Chapman J.A."/>
            <person name="Shapiro H."/>
            <person name="Aerts A."/>
            <person name="Otillar R.P."/>
            <person name="Terry A.Y."/>
            <person name="Boore J.L."/>
            <person name="Grigoriev I.V."/>
            <person name="Lindberg D.R."/>
            <person name="Seaver E.C."/>
            <person name="Weisblat D.A."/>
            <person name="Putnam N.H."/>
            <person name="Rokhsar D.S."/>
        </authorList>
    </citation>
    <scope>NUCLEOTIDE SEQUENCE</scope>
    <source>
        <strain evidence="4 6">I ESC-2004</strain>
    </source>
</reference>
<reference evidence="6" key="1">
    <citation type="submission" date="2012-12" db="EMBL/GenBank/DDBJ databases">
        <authorList>
            <person name="Hellsten U."/>
            <person name="Grimwood J."/>
            <person name="Chapman J.A."/>
            <person name="Shapiro H."/>
            <person name="Aerts A."/>
            <person name="Otillar R.P."/>
            <person name="Terry A.Y."/>
            <person name="Boore J.L."/>
            <person name="Simakov O."/>
            <person name="Marletaz F."/>
            <person name="Cho S.-J."/>
            <person name="Edsinger-Gonzales E."/>
            <person name="Havlak P."/>
            <person name="Kuo D.-H."/>
            <person name="Larsson T."/>
            <person name="Lv J."/>
            <person name="Arendt D."/>
            <person name="Savage R."/>
            <person name="Osoegawa K."/>
            <person name="de Jong P."/>
            <person name="Lindberg D.R."/>
            <person name="Seaver E.C."/>
            <person name="Weisblat D.A."/>
            <person name="Putnam N.H."/>
            <person name="Grigoriev I.V."/>
            <person name="Rokhsar D.S."/>
        </authorList>
    </citation>
    <scope>NUCLEOTIDE SEQUENCE</scope>
    <source>
        <strain evidence="6">I ESC-2004</strain>
    </source>
</reference>
<dbReference type="InterPro" id="IPR008978">
    <property type="entry name" value="HSP20-like_chaperone"/>
</dbReference>
<evidence type="ECO:0000313" key="5">
    <source>
        <dbReference type="EnsemblMetazoa" id="CapteP114892"/>
    </source>
</evidence>
<dbReference type="PANTHER" id="PTHR45862">
    <property type="entry name" value="PROTEIN SGT1 HOMOLOG"/>
    <property type="match status" value="1"/>
</dbReference>
<protein>
    <recommendedName>
        <fullName evidence="7">CS domain-containing protein</fullName>
    </recommendedName>
</protein>
<dbReference type="InterPro" id="IPR044563">
    <property type="entry name" value="Sgt1-like"/>
</dbReference>
<dbReference type="HOGENOM" id="CLU_039532_1_0_1"/>